<dbReference type="Gene3D" id="2.60.120.260">
    <property type="entry name" value="Galactose-binding domain-like"/>
    <property type="match status" value="1"/>
</dbReference>
<evidence type="ECO:0000259" key="6">
    <source>
        <dbReference type="Pfam" id="PF02837"/>
    </source>
</evidence>
<sequence>MSTRPRPEYPRPQFRRETWTNLNGEWRFAFDDGNAGLAEGWQNATAAGLEDSHFDRAITVPFCYQSKLSGIGETAFHDVVWYARTFEHSPGDDDGRLLLHFGAVDYRATVWVNGAFVAAHEGGHTPFSADVTSALREGENVLVVRAEDPSRDATIPRGKQYWKEKSEGIFYTRTTGIWQTVWLEPVNRRRVGSLRLTPDLDRASLDVEARIEGFRPGMTLRMVVLFDGNEVLDDRVAVTSPMVRRRLPLIRHGVAPDTPHLSRWPGANLWSPEEPNLYDLSLDLVDADGETLDSVESYFGVRKIEARDGEVFLNNRPYYQRLVLDQGYFPGGVLTAPTDEDLRRDIELAKEMGFNGARKHQKVEDPRWLYWADTLGFLVWGEMANSYQYSEDSVRRITAEWQEAVRRDYNHPSIVAWVPMNESWGVPDLGTDPVQREHLLALYHLTRSLDGTRPVVSNDGWEHALTDLCNIHDYRDAEALAGTYATPESSVSATPAGRRIYAPGHGYRGEPILVTEFGGIAFAGEEGGWGYSTVANSDEFLERYEAMIDALLACGPVRGFCYTQLTDVEQEVNGLLTYDRKPKADLNRIRAITAKERP</sequence>
<dbReference type="GO" id="GO:0005975">
    <property type="term" value="P:carbohydrate metabolic process"/>
    <property type="evidence" value="ECO:0007669"/>
    <property type="project" value="InterPro"/>
</dbReference>
<evidence type="ECO:0000256" key="3">
    <source>
        <dbReference type="ARBA" id="ARBA00023295"/>
    </source>
</evidence>
<evidence type="ECO:0000259" key="5">
    <source>
        <dbReference type="Pfam" id="PF02836"/>
    </source>
</evidence>
<dbReference type="EMBL" id="CADCUW010000391">
    <property type="protein sequence ID" value="CAA9431359.1"/>
    <property type="molecule type" value="Genomic_DNA"/>
</dbReference>
<name>A0A6J4Q5U9_9ACTN</name>
<protein>
    <submittedName>
        <fullName evidence="7">GH2</fullName>
        <ecNumber evidence="7">3.2.1.23</ecNumber>
    </submittedName>
</protein>
<reference evidence="7" key="1">
    <citation type="submission" date="2020-02" db="EMBL/GenBank/DDBJ databases">
        <authorList>
            <person name="Meier V. D."/>
        </authorList>
    </citation>
    <scope>NUCLEOTIDE SEQUENCE</scope>
    <source>
        <strain evidence="7">AVDCRST_MAG01</strain>
    </source>
</reference>
<dbReference type="SUPFAM" id="SSF49785">
    <property type="entry name" value="Galactose-binding domain-like"/>
    <property type="match status" value="1"/>
</dbReference>
<keyword evidence="3 7" id="KW-0326">Glycosidase</keyword>
<gene>
    <name evidence="7" type="ORF">AVDCRST_MAG01-01-3014</name>
</gene>
<evidence type="ECO:0000256" key="1">
    <source>
        <dbReference type="ARBA" id="ARBA00007401"/>
    </source>
</evidence>
<dbReference type="InterPro" id="IPR006102">
    <property type="entry name" value="Ig-like_GH2"/>
</dbReference>
<evidence type="ECO:0000256" key="2">
    <source>
        <dbReference type="ARBA" id="ARBA00022801"/>
    </source>
</evidence>
<dbReference type="Pfam" id="PF02836">
    <property type="entry name" value="Glyco_hydro_2_C"/>
    <property type="match status" value="1"/>
</dbReference>
<dbReference type="Gene3D" id="2.60.40.10">
    <property type="entry name" value="Immunoglobulins"/>
    <property type="match status" value="1"/>
</dbReference>
<dbReference type="InterPro" id="IPR006104">
    <property type="entry name" value="Glyco_hydro_2_N"/>
</dbReference>
<dbReference type="PANTHER" id="PTHR42732:SF3">
    <property type="entry name" value="HYDROLASE"/>
    <property type="match status" value="1"/>
</dbReference>
<feature type="domain" description="Glycosyl hydrolases family 2 sugar binding" evidence="6">
    <location>
        <begin position="21"/>
        <end position="146"/>
    </location>
</feature>
<dbReference type="Gene3D" id="3.20.20.80">
    <property type="entry name" value="Glycosidases"/>
    <property type="match status" value="1"/>
</dbReference>
<comment type="similarity">
    <text evidence="1">Belongs to the glycosyl hydrolase 2 family.</text>
</comment>
<feature type="domain" description="Glycoside hydrolase family 2 immunoglobulin-like beta-sandwich" evidence="4">
    <location>
        <begin position="194"/>
        <end position="302"/>
    </location>
</feature>
<dbReference type="PANTHER" id="PTHR42732">
    <property type="entry name" value="BETA-GALACTOSIDASE"/>
    <property type="match status" value="1"/>
</dbReference>
<evidence type="ECO:0000313" key="7">
    <source>
        <dbReference type="EMBL" id="CAA9431359.1"/>
    </source>
</evidence>
<dbReference type="InterPro" id="IPR006103">
    <property type="entry name" value="Glyco_hydro_2_cat"/>
</dbReference>
<dbReference type="InterPro" id="IPR051913">
    <property type="entry name" value="GH2_Domain-Containing"/>
</dbReference>
<feature type="domain" description="Glycoside hydrolase family 2 catalytic" evidence="5">
    <location>
        <begin position="338"/>
        <end position="590"/>
    </location>
</feature>
<dbReference type="SUPFAM" id="SSF51445">
    <property type="entry name" value="(Trans)glycosidases"/>
    <property type="match status" value="1"/>
</dbReference>
<dbReference type="InterPro" id="IPR013783">
    <property type="entry name" value="Ig-like_fold"/>
</dbReference>
<dbReference type="InterPro" id="IPR017853">
    <property type="entry name" value="GH"/>
</dbReference>
<keyword evidence="2 7" id="KW-0378">Hydrolase</keyword>
<evidence type="ECO:0000259" key="4">
    <source>
        <dbReference type="Pfam" id="PF00703"/>
    </source>
</evidence>
<dbReference type="InterPro" id="IPR008979">
    <property type="entry name" value="Galactose-bd-like_sf"/>
</dbReference>
<dbReference type="AlphaFoldDB" id="A0A6J4Q5U9"/>
<dbReference type="InterPro" id="IPR036156">
    <property type="entry name" value="Beta-gal/glucu_dom_sf"/>
</dbReference>
<proteinExistence type="inferred from homology"/>
<dbReference type="Pfam" id="PF00703">
    <property type="entry name" value="Glyco_hydro_2"/>
    <property type="match status" value="1"/>
</dbReference>
<dbReference type="EC" id="3.2.1.23" evidence="7"/>
<dbReference type="GO" id="GO:0004565">
    <property type="term" value="F:beta-galactosidase activity"/>
    <property type="evidence" value="ECO:0007669"/>
    <property type="project" value="UniProtKB-EC"/>
</dbReference>
<dbReference type="Pfam" id="PF02837">
    <property type="entry name" value="Glyco_hydro_2_N"/>
    <property type="match status" value="1"/>
</dbReference>
<dbReference type="SUPFAM" id="SSF49303">
    <property type="entry name" value="beta-Galactosidase/glucuronidase domain"/>
    <property type="match status" value="1"/>
</dbReference>
<accession>A0A6J4Q5U9</accession>
<organism evidence="7">
    <name type="scientific">uncultured Rubrobacteraceae bacterium</name>
    <dbReference type="NCBI Taxonomy" id="349277"/>
    <lineage>
        <taxon>Bacteria</taxon>
        <taxon>Bacillati</taxon>
        <taxon>Actinomycetota</taxon>
        <taxon>Rubrobacteria</taxon>
        <taxon>Rubrobacterales</taxon>
        <taxon>Rubrobacteraceae</taxon>
        <taxon>environmental samples</taxon>
    </lineage>
</organism>